<proteinExistence type="inferred from homology"/>
<keyword evidence="7" id="KW-0346">Stress response</keyword>
<dbReference type="Pfam" id="PF07927">
    <property type="entry name" value="HicA_toxin"/>
    <property type="match status" value="1"/>
</dbReference>
<sequence>MPKNLSSDEVAWILRQIGITIKRRGKEDIYVGEYQGNNRVVVVPRNKKSIPQGTLSSIWRQAGISNKIANEIWLKR</sequence>
<evidence type="ECO:0000256" key="5">
    <source>
        <dbReference type="ARBA" id="ARBA00022801"/>
    </source>
</evidence>
<evidence type="ECO:0000256" key="6">
    <source>
        <dbReference type="ARBA" id="ARBA00022884"/>
    </source>
</evidence>
<dbReference type="PATRIC" id="fig|1872076.5.peg.990"/>
<dbReference type="SUPFAM" id="SSF54786">
    <property type="entry name" value="YcfA/nrd intein domain"/>
    <property type="match status" value="1"/>
</dbReference>
<dbReference type="AlphaFoldDB" id="A0A1E3XEF1"/>
<organism evidence="8 9">
    <name type="scientific">Candidatus Scalindua rubra</name>
    <dbReference type="NCBI Taxonomy" id="1872076"/>
    <lineage>
        <taxon>Bacteria</taxon>
        <taxon>Pseudomonadati</taxon>
        <taxon>Planctomycetota</taxon>
        <taxon>Candidatus Brocadiia</taxon>
        <taxon>Candidatus Brocadiales</taxon>
        <taxon>Candidatus Scalinduaceae</taxon>
        <taxon>Candidatus Scalindua</taxon>
    </lineage>
</organism>
<comment type="similarity">
    <text evidence="1">Belongs to the HicA mRNA interferase family.</text>
</comment>
<dbReference type="EMBL" id="MAYW01000015">
    <property type="protein sequence ID" value="ODS33979.1"/>
    <property type="molecule type" value="Genomic_DNA"/>
</dbReference>
<dbReference type="GO" id="GO:0016787">
    <property type="term" value="F:hydrolase activity"/>
    <property type="evidence" value="ECO:0007669"/>
    <property type="project" value="UniProtKB-KW"/>
</dbReference>
<keyword evidence="6" id="KW-0694">RNA-binding</keyword>
<dbReference type="GO" id="GO:0004519">
    <property type="term" value="F:endonuclease activity"/>
    <property type="evidence" value="ECO:0007669"/>
    <property type="project" value="UniProtKB-KW"/>
</dbReference>
<protein>
    <submittedName>
        <fullName evidence="8">YcfA-like protein</fullName>
    </submittedName>
</protein>
<dbReference type="InterPro" id="IPR012933">
    <property type="entry name" value="HicA_mRNA_interferase"/>
</dbReference>
<name>A0A1E3XEF1_9BACT</name>
<evidence type="ECO:0000256" key="7">
    <source>
        <dbReference type="ARBA" id="ARBA00023016"/>
    </source>
</evidence>
<dbReference type="GO" id="GO:0003729">
    <property type="term" value="F:mRNA binding"/>
    <property type="evidence" value="ECO:0007669"/>
    <property type="project" value="InterPro"/>
</dbReference>
<dbReference type="Proteomes" id="UP000094056">
    <property type="component" value="Unassembled WGS sequence"/>
</dbReference>
<keyword evidence="3" id="KW-0540">Nuclease</keyword>
<evidence type="ECO:0000256" key="1">
    <source>
        <dbReference type="ARBA" id="ARBA00006620"/>
    </source>
</evidence>
<dbReference type="InterPro" id="IPR038570">
    <property type="entry name" value="HicA_sf"/>
</dbReference>
<evidence type="ECO:0000256" key="3">
    <source>
        <dbReference type="ARBA" id="ARBA00022722"/>
    </source>
</evidence>
<evidence type="ECO:0000256" key="4">
    <source>
        <dbReference type="ARBA" id="ARBA00022759"/>
    </source>
</evidence>
<evidence type="ECO:0000256" key="2">
    <source>
        <dbReference type="ARBA" id="ARBA00022649"/>
    </source>
</evidence>
<reference evidence="8 9" key="1">
    <citation type="submission" date="2016-07" db="EMBL/GenBank/DDBJ databases">
        <title>Draft genome of Scalindua rubra, obtained from a brine-seawater interface in the Red Sea, sheds light on salt adaptation in anammox bacteria.</title>
        <authorList>
            <person name="Speth D.R."/>
            <person name="Lagkouvardos I."/>
            <person name="Wang Y."/>
            <person name="Qian P.-Y."/>
            <person name="Dutilh B.E."/>
            <person name="Jetten M.S."/>
        </authorList>
    </citation>
    <scope>NUCLEOTIDE SEQUENCE [LARGE SCALE GENOMIC DNA]</scope>
    <source>
        <strain evidence="8">BSI-1</strain>
    </source>
</reference>
<dbReference type="Gene3D" id="3.30.920.30">
    <property type="entry name" value="Hypothetical protein"/>
    <property type="match status" value="1"/>
</dbReference>
<accession>A0A1E3XEF1</accession>
<evidence type="ECO:0000313" key="8">
    <source>
        <dbReference type="EMBL" id="ODS33979.1"/>
    </source>
</evidence>
<comment type="caution">
    <text evidence="8">The sequence shown here is derived from an EMBL/GenBank/DDBJ whole genome shotgun (WGS) entry which is preliminary data.</text>
</comment>
<keyword evidence="4" id="KW-0255">Endonuclease</keyword>
<keyword evidence="2" id="KW-1277">Toxin-antitoxin system</keyword>
<evidence type="ECO:0000313" key="9">
    <source>
        <dbReference type="Proteomes" id="UP000094056"/>
    </source>
</evidence>
<keyword evidence="5" id="KW-0378">Hydrolase</keyword>
<gene>
    <name evidence="8" type="ORF">SCARUB_00850</name>
</gene>